<feature type="region of interest" description="Disordered" evidence="1">
    <location>
        <begin position="2388"/>
        <end position="2409"/>
    </location>
</feature>
<dbReference type="EMBL" id="JARBJD010000557">
    <property type="protein sequence ID" value="KAK2941062.1"/>
    <property type="molecule type" value="Genomic_DNA"/>
</dbReference>
<proteinExistence type="predicted"/>
<dbReference type="Proteomes" id="UP001281761">
    <property type="component" value="Unassembled WGS sequence"/>
</dbReference>
<evidence type="ECO:0000256" key="2">
    <source>
        <dbReference type="SAM" id="Phobius"/>
    </source>
</evidence>
<dbReference type="SMART" id="SM00710">
    <property type="entry name" value="PbH1"/>
    <property type="match status" value="13"/>
</dbReference>
<comment type="caution">
    <text evidence="4">The sequence shown here is derived from an EMBL/GenBank/DDBJ whole genome shotgun (WGS) entry which is preliminary data.</text>
</comment>
<dbReference type="InterPro" id="IPR012334">
    <property type="entry name" value="Pectin_lyas_fold"/>
</dbReference>
<gene>
    <name evidence="4" type="ORF">BLNAU_24030</name>
</gene>
<keyword evidence="2" id="KW-0472">Membrane</keyword>
<feature type="chain" id="PRO_5046188622" evidence="3">
    <location>
        <begin position="23"/>
        <end position="2494"/>
    </location>
</feature>
<keyword evidence="5" id="KW-1185">Reference proteome</keyword>
<evidence type="ECO:0000256" key="3">
    <source>
        <dbReference type="SAM" id="SignalP"/>
    </source>
</evidence>
<accession>A0ABQ9WNL3</accession>
<feature type="compositionally biased region" description="Polar residues" evidence="1">
    <location>
        <begin position="2388"/>
        <end position="2403"/>
    </location>
</feature>
<name>A0ABQ9WNL3_9EUKA</name>
<sequence length="2494" mass="265781">MILFGAVINCFLTLEHIALNLADILKIDRPTSPHGRLIANLEPGTYTLASLTLQSESVSLVGPASLSQSESNQLESSTSLFIQVNTSLCLARIHLELQISNCSVASLDSSSISFMDSEMSLAHTSSPFIVLPPTSGDGHCTSSVFLNGITIILPSNSLKNALVTLQTLTQTGTTPGVTLTSTSLDISSFQFGSEQGIFSNHIKQEDISSLPTISVSCSASSFHNISSLPTVRRATPTSTQTPEYLLTGISYTDSENGFYGLLTPNINHGGDFIVTNSTFSRCLVDATGQTYTETTPKFDLASSSTFANCNFTAMTSIEDGGSINFNSPAGTLSITGCNFTDCTVSTSYIFGGAIFVATASSVSIENTRFVRCQSEDGYGGGFAVNNTTIVTMDLITCDTCEALDKTGIYSRGGGGFVSRTEKLILSNSQFLNCLSDANGGGFAIINISSSAEISSTHFTSCQSMGNGGGLDISDCTSPSTITLTTVIFTRCEVTLDDDGGGLSAEKSNQIVLDTCQFVSCSAKGRYKYGGGSYFRKITIVDVIGSTFQDCVAKDGFGGGLSFETGGCLSVTNSFFTRCLAKSNTSSPNPADARGGGIRVTTVSGKVYLNKVTFVGCEAAKEGGGLFVDEINQLEMTSCDFTDCRVEDDSLNNCFGGAVFAYRVAGTNTITKCKFTNCYAGLRGGAIYADDTPSLTVDDCDFDTCVAERLGGGTCTYNVPIIEIKNSRFVSCEAKWGGGVFEEYLSGEMICITVSGNNFTECNTTQEHGGAIWIENYPATQILTNNLIKQCTSTLDGGGIAVSNGQDITISDSQFISCESGGHGGGLTVNQAQDVTLSDSQFISCVSAGYGGGVHFTMSQGHFMISRCFIKSCIGVKFGGGIFLKLKDGSEATFLIDSVEYGIMPEEMNTVVDGDYGSNLFFDLLDRSDVSFINPNTIQDPLIMTPANGISFTEDELKKWAYRTDYTTTTSILYLIHPYVGGSLAVNSNQYNDPARCGDWYLPCQDFTVGHANAKDSATGEKAGVFIHTDVTTAPPSFDKDMIWESSESNPKNAMITSGSVSPGSYSLTLKSLIFSRTTQGTSLFSITTGSLSVTSCTFTGRSSTTNGGAISATITTNTLTIASSSFKKWITEGFGGGIFIDATGLGSGGGFDVSGCEFGTGGDRNSATKGDNVYVSGKDFENLITTAKFPSVSGSTSPTLYWGNDEEHSVDSTLLVYLVPIGSTATIDSLSGKDIPHCGHFGVGCQTIETGFSRISGNPNPLSLILTNSVTVGAGFSVSSGKEISIKKSSSSTQTSASHTNPVLTFTSSTTFTISLGTLSFEEVELEVKVTTSSNAFVVSGGTLELGTSCSLSFSGTSGSLISQTKSLFKVSGGTLKIAGTSGEPKVIEYVDMGSSSVVEVNNVGFSGTVDLSFLSIGHCKSSSHGMISFLSSPSSSASPTVSIHHCFFSLNENLNAETGPHDIEADASWESVLNFPSVFVETYSDSTINHFQIGSNEYNTLVPFSILKTHGELGNDDSDCYLNSIMCKTVTMSLSHCTQKSGSTFVRRVIQMETGTFSEDTLVVGEKNVVIRGQTTAVVLQPSSDVSLLTLSSGTAELKTFTLAAFTTQSNPVISVTHSAGRLLLIEISFDGSGKTLSDSVVSTKGTTTITACSFSDVTCSSPNRIGSVITSSATTSDAFQIDTSSFSRCTVEGREAWIVFDAFPSTTSPFTSSLVDEGLWKPIFNETSPRSAVSAVEPSAAWNETVSFNPYSLIYLFHRSNSSCVAISKTLTSEDHPLCGHEKLPCLTVDGAIRTTHVKTVLVISTVELVSPLNLNGDAHTISGKSSSDVLKLIRTASITNAASKPGGTLTITSLTVDASSVQNTETHTVFDFKSGAMTLTSVAVIVGSSQTHFTLISLTDTSFTVQTTTISKPSFSKPLIVLSQCPALSITSLTVLQAQGTELISISDCPASANAVIKTSKFTGVLSSNDEDFCHWESGLIGISNCSIDIDTTSFATLSQGALNVVESNISLMGDIFADNVLTSVDFPSAERNLRCSGISTINIVGNEDLNSLWFLTNKDCVVKHRSNTITATLFVPTLLAASCNSTYDKKGKSFSVVVVGERMVPCGLFLEIYEFDNKMSKEDNTITIELNTSTTTSITDTNMSLSISHSSLTNLSTTVEWRARLLYADNITTQEFFTISGSGSSNKSEFAKALPWLIPVIVIAVLLLVFIVIVLIVLLHRMRKKNTAQEPLLSTQEPDVTDKVEVDDDAPKVAQNLASSVIQSINQNGTTAFIFEHPASEKKSWKDFQPQTQQIGLDELVKAVRCDEGGEVVMVKKNESLFNRIHCDNPQPISKEQIALSVVKALKHIQKHHTTAETLTRLNSHWILFDKDNQMCLRLNDETNPVHASQSAPKTMQETSPEDQRWEAPEIANKEDGQTVIDPFKEVDAINAARNIGAGQHPKMETLTDSKKQLIERCMNFNPYDRLSLDELETELVKFTSCVAQDALTR</sequence>
<keyword evidence="2" id="KW-1133">Transmembrane helix</keyword>
<keyword evidence="3" id="KW-0732">Signal</keyword>
<dbReference type="SUPFAM" id="SSF56112">
    <property type="entry name" value="Protein kinase-like (PK-like)"/>
    <property type="match status" value="1"/>
</dbReference>
<dbReference type="SUPFAM" id="SSF51126">
    <property type="entry name" value="Pectin lyase-like"/>
    <property type="match status" value="3"/>
</dbReference>
<dbReference type="Gene3D" id="2.160.20.10">
    <property type="entry name" value="Single-stranded right-handed beta-helix, Pectin lyase-like"/>
    <property type="match status" value="1"/>
</dbReference>
<dbReference type="InterPro" id="IPR006626">
    <property type="entry name" value="PbH1"/>
</dbReference>
<feature type="transmembrane region" description="Helical" evidence="2">
    <location>
        <begin position="2200"/>
        <end position="2223"/>
    </location>
</feature>
<evidence type="ECO:0000313" key="4">
    <source>
        <dbReference type="EMBL" id="KAK2941062.1"/>
    </source>
</evidence>
<feature type="signal peptide" evidence="3">
    <location>
        <begin position="1"/>
        <end position="22"/>
    </location>
</feature>
<evidence type="ECO:0000313" key="5">
    <source>
        <dbReference type="Proteomes" id="UP001281761"/>
    </source>
</evidence>
<organism evidence="4 5">
    <name type="scientific">Blattamonas nauphoetae</name>
    <dbReference type="NCBI Taxonomy" id="2049346"/>
    <lineage>
        <taxon>Eukaryota</taxon>
        <taxon>Metamonada</taxon>
        <taxon>Preaxostyla</taxon>
        <taxon>Oxymonadida</taxon>
        <taxon>Blattamonas</taxon>
    </lineage>
</organism>
<protein>
    <submittedName>
        <fullName evidence="4">Uncharacterized protein</fullName>
    </submittedName>
</protein>
<keyword evidence="2" id="KW-0812">Transmembrane</keyword>
<evidence type="ECO:0000256" key="1">
    <source>
        <dbReference type="SAM" id="MobiDB-lite"/>
    </source>
</evidence>
<reference evidence="4 5" key="1">
    <citation type="journal article" date="2022" name="bioRxiv">
        <title>Genomics of Preaxostyla Flagellates Illuminates Evolutionary Transitions and the Path Towards Mitochondrial Loss.</title>
        <authorList>
            <person name="Novak L.V.F."/>
            <person name="Treitli S.C."/>
            <person name="Pyrih J."/>
            <person name="Halakuc P."/>
            <person name="Pipaliya S.V."/>
            <person name="Vacek V."/>
            <person name="Brzon O."/>
            <person name="Soukal P."/>
            <person name="Eme L."/>
            <person name="Dacks J.B."/>
            <person name="Karnkowska A."/>
            <person name="Elias M."/>
            <person name="Hampl V."/>
        </authorList>
    </citation>
    <scope>NUCLEOTIDE SEQUENCE [LARGE SCALE GENOMIC DNA]</scope>
    <source>
        <strain evidence="4">NAU3</strain>
        <tissue evidence="4">Gut</tissue>
    </source>
</reference>
<dbReference type="InterPro" id="IPR011050">
    <property type="entry name" value="Pectin_lyase_fold/virulence"/>
</dbReference>
<dbReference type="InterPro" id="IPR011009">
    <property type="entry name" value="Kinase-like_dom_sf"/>
</dbReference>